<organism evidence="8 9">
    <name type="scientific">Megamonas hypermegale</name>
    <dbReference type="NCBI Taxonomy" id="158847"/>
    <lineage>
        <taxon>Bacteria</taxon>
        <taxon>Bacillati</taxon>
        <taxon>Bacillota</taxon>
        <taxon>Negativicutes</taxon>
        <taxon>Selenomonadales</taxon>
        <taxon>Selenomonadaceae</taxon>
        <taxon>Megamonas</taxon>
    </lineage>
</organism>
<keyword evidence="2" id="KW-0813">Transport</keyword>
<feature type="transmembrane region" description="Helical" evidence="6">
    <location>
        <begin position="204"/>
        <end position="230"/>
    </location>
</feature>
<keyword evidence="4 6" id="KW-1133">Transmembrane helix</keyword>
<gene>
    <name evidence="8" type="ORF">NCTC10571_00968</name>
</gene>
<dbReference type="InterPro" id="IPR011701">
    <property type="entry name" value="MFS"/>
</dbReference>
<protein>
    <submittedName>
        <fullName evidence="8">Major facilitator superfamily transporter</fullName>
    </submittedName>
</protein>
<dbReference type="Proteomes" id="UP000255234">
    <property type="component" value="Unassembled WGS sequence"/>
</dbReference>
<comment type="subcellular location">
    <subcellularLocation>
        <location evidence="1">Cell membrane</location>
        <topology evidence="1">Multi-pass membrane protein</topology>
    </subcellularLocation>
</comment>
<dbReference type="PROSITE" id="PS50850">
    <property type="entry name" value="MFS"/>
    <property type="match status" value="1"/>
</dbReference>
<dbReference type="Pfam" id="PF07690">
    <property type="entry name" value="MFS_1"/>
    <property type="match status" value="2"/>
</dbReference>
<feature type="transmembrane region" description="Helical" evidence="6">
    <location>
        <begin position="9"/>
        <end position="30"/>
    </location>
</feature>
<dbReference type="GO" id="GO:0005886">
    <property type="term" value="C:plasma membrane"/>
    <property type="evidence" value="ECO:0007669"/>
    <property type="project" value="UniProtKB-SubCell"/>
</dbReference>
<dbReference type="PANTHER" id="PTHR23531">
    <property type="entry name" value="QUINOLENE RESISTANCE PROTEIN NORA"/>
    <property type="match status" value="1"/>
</dbReference>
<evidence type="ECO:0000256" key="5">
    <source>
        <dbReference type="ARBA" id="ARBA00023136"/>
    </source>
</evidence>
<feature type="transmembrane region" description="Helical" evidence="6">
    <location>
        <begin position="161"/>
        <end position="183"/>
    </location>
</feature>
<dbReference type="RefSeq" id="WP_115151292.1">
    <property type="nucleotide sequence ID" value="NZ_UGPP01000001.1"/>
</dbReference>
<evidence type="ECO:0000313" key="8">
    <source>
        <dbReference type="EMBL" id="STY70822.1"/>
    </source>
</evidence>
<evidence type="ECO:0000256" key="6">
    <source>
        <dbReference type="SAM" id="Phobius"/>
    </source>
</evidence>
<evidence type="ECO:0000256" key="2">
    <source>
        <dbReference type="ARBA" id="ARBA00022448"/>
    </source>
</evidence>
<feature type="transmembrane region" description="Helical" evidence="6">
    <location>
        <begin position="134"/>
        <end position="155"/>
    </location>
</feature>
<keyword evidence="5 6" id="KW-0472">Membrane</keyword>
<dbReference type="InterPro" id="IPR052714">
    <property type="entry name" value="MFS_Exporter"/>
</dbReference>
<proteinExistence type="predicted"/>
<evidence type="ECO:0000256" key="3">
    <source>
        <dbReference type="ARBA" id="ARBA00022692"/>
    </source>
</evidence>
<sequence length="391" mass="42414">MEKLWSKDYVLNIVGNLLLFVVFYLLMVYTTKLAITEFNVSVSEAGLASGIFIVGALVARLVISRYMDFIGRKRMLIIAVVIHAICTFGYHFIDGMLFLCTLRFVQGMTYGMASTVIATTVASIVPESRRGEGIGYFTLSITLGSAIGPFLGISLPQINPLYALVLCDVLSISLIVLAFILNITEIKVGFRQRVEVKSFRLRTFFEPTAIPISIVALLGAIGYSAVMSYIGTYSETIGLLLGGSLFYIAYSIACLIFRPISGVMIDRYGNHVVMVPILFTMILGFVAIALAHSNLVLLLGAVLVGIGYGSIPSAGQTIAVQKVKLNKFSLATSTLYIALDLGNGIGPYILGMVVPIYGFRAVYMCSAIAALLAFLFYIGMIIKSRKENVAV</sequence>
<dbReference type="PROSITE" id="PS00216">
    <property type="entry name" value="SUGAR_TRANSPORT_1"/>
    <property type="match status" value="1"/>
</dbReference>
<dbReference type="AlphaFoldDB" id="A0A378NR42"/>
<dbReference type="InterPro" id="IPR020846">
    <property type="entry name" value="MFS_dom"/>
</dbReference>
<feature type="transmembrane region" description="Helical" evidence="6">
    <location>
        <begin position="75"/>
        <end position="93"/>
    </location>
</feature>
<evidence type="ECO:0000313" key="9">
    <source>
        <dbReference type="Proteomes" id="UP000255234"/>
    </source>
</evidence>
<evidence type="ECO:0000259" key="7">
    <source>
        <dbReference type="PROSITE" id="PS50850"/>
    </source>
</evidence>
<feature type="transmembrane region" description="Helical" evidence="6">
    <location>
        <begin position="361"/>
        <end position="382"/>
    </location>
</feature>
<accession>A0A378NR42</accession>
<feature type="transmembrane region" description="Helical" evidence="6">
    <location>
        <begin position="269"/>
        <end position="289"/>
    </location>
</feature>
<feature type="transmembrane region" description="Helical" evidence="6">
    <location>
        <begin position="105"/>
        <end position="125"/>
    </location>
</feature>
<keyword evidence="3 6" id="KW-0812">Transmembrane</keyword>
<dbReference type="CDD" id="cd17489">
    <property type="entry name" value="MFS_YfcJ_like"/>
    <property type="match status" value="1"/>
</dbReference>
<dbReference type="InterPro" id="IPR036259">
    <property type="entry name" value="MFS_trans_sf"/>
</dbReference>
<feature type="transmembrane region" description="Helical" evidence="6">
    <location>
        <begin position="42"/>
        <end position="63"/>
    </location>
</feature>
<feature type="domain" description="Major facilitator superfamily (MFS) profile" evidence="7">
    <location>
        <begin position="8"/>
        <end position="385"/>
    </location>
</feature>
<name>A0A378NR42_9FIRM</name>
<dbReference type="GO" id="GO:0022857">
    <property type="term" value="F:transmembrane transporter activity"/>
    <property type="evidence" value="ECO:0007669"/>
    <property type="project" value="InterPro"/>
</dbReference>
<dbReference type="PANTHER" id="PTHR23531:SF1">
    <property type="entry name" value="QUINOLENE RESISTANCE PROTEIN NORA"/>
    <property type="match status" value="1"/>
</dbReference>
<feature type="transmembrane region" description="Helical" evidence="6">
    <location>
        <begin position="335"/>
        <end position="355"/>
    </location>
</feature>
<evidence type="ECO:0000256" key="1">
    <source>
        <dbReference type="ARBA" id="ARBA00004651"/>
    </source>
</evidence>
<dbReference type="SUPFAM" id="SSF103473">
    <property type="entry name" value="MFS general substrate transporter"/>
    <property type="match status" value="1"/>
</dbReference>
<evidence type="ECO:0000256" key="4">
    <source>
        <dbReference type="ARBA" id="ARBA00022989"/>
    </source>
</evidence>
<reference evidence="8 9" key="1">
    <citation type="submission" date="2018-06" db="EMBL/GenBank/DDBJ databases">
        <authorList>
            <consortium name="Pathogen Informatics"/>
            <person name="Doyle S."/>
        </authorList>
    </citation>
    <scope>NUCLEOTIDE SEQUENCE [LARGE SCALE GENOMIC DNA]</scope>
    <source>
        <strain evidence="8 9">NCTC10571</strain>
    </source>
</reference>
<dbReference type="EMBL" id="UGPP01000001">
    <property type="protein sequence ID" value="STY70822.1"/>
    <property type="molecule type" value="Genomic_DNA"/>
</dbReference>
<dbReference type="InterPro" id="IPR005829">
    <property type="entry name" value="Sugar_transporter_CS"/>
</dbReference>
<feature type="transmembrane region" description="Helical" evidence="6">
    <location>
        <begin position="236"/>
        <end position="257"/>
    </location>
</feature>
<dbReference type="Gene3D" id="1.20.1250.20">
    <property type="entry name" value="MFS general substrate transporter like domains"/>
    <property type="match status" value="2"/>
</dbReference>
<feature type="transmembrane region" description="Helical" evidence="6">
    <location>
        <begin position="295"/>
        <end position="314"/>
    </location>
</feature>